<keyword evidence="2" id="KW-1133">Transmembrane helix</keyword>
<dbReference type="InterPro" id="IPR048447">
    <property type="entry name" value="DUF1980_C"/>
</dbReference>
<feature type="transmembrane region" description="Helical" evidence="2">
    <location>
        <begin position="97"/>
        <end position="114"/>
    </location>
</feature>
<dbReference type="PANTHER" id="PTHR40047:SF1">
    <property type="entry name" value="UPF0703 PROTEIN YCGQ"/>
    <property type="match status" value="1"/>
</dbReference>
<evidence type="ECO:0000259" key="3">
    <source>
        <dbReference type="Pfam" id="PF09323"/>
    </source>
</evidence>
<accession>A0ABS2MYI7</accession>
<evidence type="ECO:0000313" key="5">
    <source>
        <dbReference type="EMBL" id="MBM7570863.1"/>
    </source>
</evidence>
<protein>
    <submittedName>
        <fullName evidence="5">Membrane protein</fullName>
    </submittedName>
</protein>
<dbReference type="RefSeq" id="WP_204498272.1">
    <property type="nucleotide sequence ID" value="NZ_JAFBDR010000005.1"/>
</dbReference>
<reference evidence="5 6" key="1">
    <citation type="submission" date="2021-01" db="EMBL/GenBank/DDBJ databases">
        <title>Genomic Encyclopedia of Type Strains, Phase IV (KMG-IV): sequencing the most valuable type-strain genomes for metagenomic binning, comparative biology and taxonomic classification.</title>
        <authorList>
            <person name="Goeker M."/>
        </authorList>
    </citation>
    <scope>NUCLEOTIDE SEQUENCE [LARGE SCALE GENOMIC DNA]</scope>
    <source>
        <strain evidence="5 6">DSM 23711</strain>
    </source>
</reference>
<dbReference type="InterPro" id="IPR052955">
    <property type="entry name" value="UPF0703_membrane_permease"/>
</dbReference>
<sequence length="337" mass="38065">MRFYFQQAFRAIVLLMFAVFIIKLHYTGDIHKLINPKYDTISQIGAILFLVLFIAQLPRIWTPVQKSNNHLHVHDHTHDGADHNHDHGYSPINLKKLVSYCVLILPLVTGFMMPPSTLDSSIADKKGTMVSLTNSAKRNQLDRSKASAEPEVERPNQSERSVGDNQEKGALDSSPNINNKGQPSDNPQDPNLYSNTVTQDTYQQIIDQLKEVDTIEMTDQVYATYYEAINMDLAKFEGKEISINGFVYKEDGFAKNQLVVGRYLITHCVADASIIGFLSEFNGGVESISEDTWLEVTGTIHIKEYNGVELPTISVTESKEIEEPEQPYLYPLNIKIR</sequence>
<dbReference type="InterPro" id="IPR015402">
    <property type="entry name" value="DUF1980"/>
</dbReference>
<organism evidence="5 6">
    <name type="scientific">Aquibacillus albus</name>
    <dbReference type="NCBI Taxonomy" id="1168171"/>
    <lineage>
        <taxon>Bacteria</taxon>
        <taxon>Bacillati</taxon>
        <taxon>Bacillota</taxon>
        <taxon>Bacilli</taxon>
        <taxon>Bacillales</taxon>
        <taxon>Bacillaceae</taxon>
        <taxon>Aquibacillus</taxon>
    </lineage>
</organism>
<keyword evidence="6" id="KW-1185">Reference proteome</keyword>
<dbReference type="Proteomes" id="UP001296943">
    <property type="component" value="Unassembled WGS sequence"/>
</dbReference>
<feature type="compositionally biased region" description="Polar residues" evidence="1">
    <location>
        <begin position="173"/>
        <end position="195"/>
    </location>
</feature>
<feature type="domain" description="DUF1980" evidence="3">
    <location>
        <begin position="9"/>
        <end position="129"/>
    </location>
</feature>
<feature type="compositionally biased region" description="Basic and acidic residues" evidence="1">
    <location>
        <begin position="139"/>
        <end position="170"/>
    </location>
</feature>
<dbReference type="EMBL" id="JAFBDR010000005">
    <property type="protein sequence ID" value="MBM7570863.1"/>
    <property type="molecule type" value="Genomic_DNA"/>
</dbReference>
<feature type="domain" description="DUF1980" evidence="4">
    <location>
        <begin position="194"/>
        <end position="331"/>
    </location>
</feature>
<feature type="transmembrane region" description="Helical" evidence="2">
    <location>
        <begin position="7"/>
        <end position="26"/>
    </location>
</feature>
<proteinExistence type="predicted"/>
<name>A0ABS2MYI7_9BACI</name>
<dbReference type="NCBIfam" id="TIGR03943">
    <property type="entry name" value="TIGR03943 family putative permease subunit"/>
    <property type="match status" value="1"/>
</dbReference>
<evidence type="ECO:0000256" key="1">
    <source>
        <dbReference type="SAM" id="MobiDB-lite"/>
    </source>
</evidence>
<comment type="caution">
    <text evidence="5">The sequence shown here is derived from an EMBL/GenBank/DDBJ whole genome shotgun (WGS) entry which is preliminary data.</text>
</comment>
<gene>
    <name evidence="5" type="ORF">JOC48_001341</name>
</gene>
<dbReference type="Pfam" id="PF21537">
    <property type="entry name" value="DUF1980_C"/>
    <property type="match status" value="1"/>
</dbReference>
<evidence type="ECO:0000313" key="6">
    <source>
        <dbReference type="Proteomes" id="UP001296943"/>
    </source>
</evidence>
<keyword evidence="2" id="KW-0472">Membrane</keyword>
<evidence type="ECO:0000256" key="2">
    <source>
        <dbReference type="SAM" id="Phobius"/>
    </source>
</evidence>
<feature type="region of interest" description="Disordered" evidence="1">
    <location>
        <begin position="133"/>
        <end position="195"/>
    </location>
</feature>
<evidence type="ECO:0000259" key="4">
    <source>
        <dbReference type="Pfam" id="PF21537"/>
    </source>
</evidence>
<feature type="transmembrane region" description="Helical" evidence="2">
    <location>
        <begin position="41"/>
        <end position="61"/>
    </location>
</feature>
<dbReference type="InterPro" id="IPR048493">
    <property type="entry name" value="DUF1980_N"/>
</dbReference>
<dbReference type="PANTHER" id="PTHR40047">
    <property type="entry name" value="UPF0703 PROTEIN YCGQ"/>
    <property type="match status" value="1"/>
</dbReference>
<dbReference type="Pfam" id="PF09323">
    <property type="entry name" value="DUF1980"/>
    <property type="match status" value="1"/>
</dbReference>
<keyword evidence="2" id="KW-0812">Transmembrane</keyword>